<dbReference type="InterPro" id="IPR050072">
    <property type="entry name" value="Peptidase_M20A"/>
</dbReference>
<dbReference type="PANTHER" id="PTHR43808">
    <property type="entry name" value="ACETYLORNITHINE DEACETYLASE"/>
    <property type="match status" value="1"/>
</dbReference>
<evidence type="ECO:0000313" key="2">
    <source>
        <dbReference type="EMBL" id="XBV83715.1"/>
    </source>
</evidence>
<dbReference type="PIRSF" id="PIRSF010386">
    <property type="entry name" value="RocB"/>
    <property type="match status" value="1"/>
</dbReference>
<protein>
    <submittedName>
        <fullName evidence="2">M20/M25/M40 family metallo-hydrolase</fullName>
    </submittedName>
</protein>
<organism evidence="2">
    <name type="scientific">Deinococcus sonorensis KR-87</name>
    <dbReference type="NCBI Taxonomy" id="694439"/>
    <lineage>
        <taxon>Bacteria</taxon>
        <taxon>Thermotogati</taxon>
        <taxon>Deinococcota</taxon>
        <taxon>Deinococci</taxon>
        <taxon>Deinococcales</taxon>
        <taxon>Deinococcaceae</taxon>
        <taxon>Deinococcus</taxon>
    </lineage>
</organism>
<dbReference type="Gene3D" id="3.40.630.10">
    <property type="entry name" value="Zn peptidases"/>
    <property type="match status" value="1"/>
</dbReference>
<name>A0AAU7U5B7_9DEIO</name>
<dbReference type="SUPFAM" id="SSF53187">
    <property type="entry name" value="Zn-dependent exopeptidases"/>
    <property type="match status" value="1"/>
</dbReference>
<evidence type="ECO:0000256" key="1">
    <source>
        <dbReference type="SAM" id="MobiDB-lite"/>
    </source>
</evidence>
<dbReference type="GO" id="GO:0016787">
    <property type="term" value="F:hydrolase activity"/>
    <property type="evidence" value="ECO:0007669"/>
    <property type="project" value="InterPro"/>
</dbReference>
<gene>
    <name evidence="2" type="ORF">ABOD76_01300</name>
</gene>
<accession>A0AAU7U5B7</accession>
<sequence length="565" mass="60144">MTDRFPWFARTHDLALTLTGWPSVTGTPGERAFGPRLHDLLSRWPYFRAHPDQLWLGAIPGSDAQNVFALVTGTHPDTVVLSGHYDTVSTAAYGDLQALATKPDPLLGALLTQLDRADLTAAERQARADLQSGDFLPGRGLLDMKAGLAAGLAVLERYAQQPPETRRGHLLFITTPDEEGLSCGARRVAEQLPTVTGTRRLRVRLGLNLDATSAAGDGQDGRAIYLGTVGKLLVGALVVGRSTHAGYPYDGTSAALIAAELVRRVEGHPDLADHAHGETAPPPVCLAMQDDRTQYDVTTPAALWCAFNVLTHRRRPEDVLGQFVTLAQEAADAALRTSADRAQAAGSASATGLAQQRARVLTAADLRALAVKHAGPARVAALEAAVVPGPDPLVVSRRVTQDLVHAAGLHGPLIVLGFASVHYPHTHVEDTPGGEGVRAWVDAQRDRFAEESGHHLAVRPYFAGISDISFLGQAPSPATHAVVTRQTMHPAYCPPRPAHALPFPVLNVGPWGRDYHQTLERVHAPYAFGVLPALLWQLATTPLPSEDAGLEPAGPASTDLDGRVS</sequence>
<dbReference type="PANTHER" id="PTHR43808:SF27">
    <property type="entry name" value="PROTEIN ROCB"/>
    <property type="match status" value="1"/>
</dbReference>
<feature type="region of interest" description="Disordered" evidence="1">
    <location>
        <begin position="545"/>
        <end position="565"/>
    </location>
</feature>
<dbReference type="InterPro" id="IPR002933">
    <property type="entry name" value="Peptidase_M20"/>
</dbReference>
<dbReference type="EMBL" id="CP158297">
    <property type="protein sequence ID" value="XBV83715.1"/>
    <property type="molecule type" value="Genomic_DNA"/>
</dbReference>
<geneLocation type="plasmid" evidence="2">
    <name>pDson01</name>
</geneLocation>
<dbReference type="KEGG" id="dsc:ABOD76_01300"/>
<keyword evidence="2" id="KW-0614">Plasmid</keyword>
<dbReference type="InterPro" id="IPR012166">
    <property type="entry name" value="Uncharacterised_RocB"/>
</dbReference>
<dbReference type="Pfam" id="PF01546">
    <property type="entry name" value="Peptidase_M20"/>
    <property type="match status" value="1"/>
</dbReference>
<reference evidence="2" key="1">
    <citation type="submission" date="2024-06" db="EMBL/GenBank/DDBJ databases">
        <title>Draft Genome Sequence of Deinococcus sonorensis Type Strain KR-87, a Biofilm Producing Representative of the Genus Deinococcus.</title>
        <authorList>
            <person name="Boren L.S."/>
            <person name="Grosso R.A."/>
            <person name="Hugenberg-Cox A.N."/>
            <person name="Hill J.T.E."/>
            <person name="Albert C.M."/>
            <person name="Tuohy J.M."/>
        </authorList>
    </citation>
    <scope>NUCLEOTIDE SEQUENCE</scope>
    <source>
        <strain evidence="2">KR-87</strain>
        <plasmid evidence="2">pDson01</plasmid>
    </source>
</reference>
<proteinExistence type="predicted"/>
<dbReference type="RefSeq" id="WP_350241407.1">
    <property type="nucleotide sequence ID" value="NZ_CP158297.1"/>
</dbReference>
<dbReference type="AlphaFoldDB" id="A0AAU7U5B7"/>